<feature type="transmembrane region" description="Helical" evidence="1">
    <location>
        <begin position="90"/>
        <end position="109"/>
    </location>
</feature>
<gene>
    <name evidence="3" type="ORF">LCGC14_1970960</name>
</gene>
<dbReference type="Pfam" id="PF13490">
    <property type="entry name" value="zf-HC2"/>
    <property type="match status" value="1"/>
</dbReference>
<accession>A0A0F9FZZ0</accession>
<organism evidence="3">
    <name type="scientific">marine sediment metagenome</name>
    <dbReference type="NCBI Taxonomy" id="412755"/>
    <lineage>
        <taxon>unclassified sequences</taxon>
        <taxon>metagenomes</taxon>
        <taxon>ecological metagenomes</taxon>
    </lineage>
</organism>
<keyword evidence="1" id="KW-1133">Transmembrane helix</keyword>
<comment type="caution">
    <text evidence="3">The sequence shown here is derived from an EMBL/GenBank/DDBJ whole genome shotgun (WGS) entry which is preliminary data.</text>
</comment>
<dbReference type="AlphaFoldDB" id="A0A0F9FZZ0"/>
<dbReference type="InterPro" id="IPR027383">
    <property type="entry name" value="Znf_put"/>
</dbReference>
<protein>
    <recommendedName>
        <fullName evidence="2">Putative zinc-finger domain-containing protein</fullName>
    </recommendedName>
</protein>
<sequence length="266" mass="30241">MICSEAREYLFAFLDNELDASLSMDFQHHIDHCAVCAREVEIERVIREQLVCALKTQDSEIPFNKHAIKQIIRQNKTSGVQPRLVSRRTFLAACVAVVVAAGITSYFAIQYLNSTRDHSKFIDLVVTDFKHFLREDQPIHFASSNANAVSDWLMQQTNIEVILPSVKGKHCKLIGARRCKIEGQAAAFVVYEMQGTPVSLLAVTVRNDALKQMNQIEYNGRIHWVDHFKDISVVAYRRNNLIYAMVSKLNKDELIHFLSGTADESN</sequence>
<dbReference type="EMBL" id="LAZR01021874">
    <property type="protein sequence ID" value="KKL83816.1"/>
    <property type="molecule type" value="Genomic_DNA"/>
</dbReference>
<feature type="domain" description="Putative zinc-finger" evidence="2">
    <location>
        <begin position="3"/>
        <end position="37"/>
    </location>
</feature>
<reference evidence="3" key="1">
    <citation type="journal article" date="2015" name="Nature">
        <title>Complex archaea that bridge the gap between prokaryotes and eukaryotes.</title>
        <authorList>
            <person name="Spang A."/>
            <person name="Saw J.H."/>
            <person name="Jorgensen S.L."/>
            <person name="Zaremba-Niedzwiedzka K."/>
            <person name="Martijn J."/>
            <person name="Lind A.E."/>
            <person name="van Eijk R."/>
            <person name="Schleper C."/>
            <person name="Guy L."/>
            <person name="Ettema T.J."/>
        </authorList>
    </citation>
    <scope>NUCLEOTIDE SEQUENCE</scope>
</reference>
<keyword evidence="1" id="KW-0472">Membrane</keyword>
<evidence type="ECO:0000259" key="2">
    <source>
        <dbReference type="Pfam" id="PF13490"/>
    </source>
</evidence>
<keyword evidence="1" id="KW-0812">Transmembrane</keyword>
<proteinExistence type="predicted"/>
<evidence type="ECO:0000313" key="3">
    <source>
        <dbReference type="EMBL" id="KKL83816.1"/>
    </source>
</evidence>
<name>A0A0F9FZZ0_9ZZZZ</name>
<evidence type="ECO:0000256" key="1">
    <source>
        <dbReference type="SAM" id="Phobius"/>
    </source>
</evidence>